<evidence type="ECO:0000256" key="1">
    <source>
        <dbReference type="SAM" id="Phobius"/>
    </source>
</evidence>
<dbReference type="AlphaFoldDB" id="A0AAE0JZI7"/>
<dbReference type="EMBL" id="JAULSW010000012">
    <property type="protein sequence ID" value="KAK3366541.1"/>
    <property type="molecule type" value="Genomic_DNA"/>
</dbReference>
<keyword evidence="1" id="KW-0812">Transmembrane</keyword>
<keyword evidence="1" id="KW-1133">Transmembrane helix</keyword>
<comment type="caution">
    <text evidence="2">The sequence shown here is derived from an EMBL/GenBank/DDBJ whole genome shotgun (WGS) entry which is preliminary data.</text>
</comment>
<dbReference type="Proteomes" id="UP001285441">
    <property type="component" value="Unassembled WGS sequence"/>
</dbReference>
<sequence>MRWWYTFTLATFAFAFAIGLFARRNSLMPAPDDLLMTFCQPPKETAFLDNDAGGYITCFVSGGAWAGLLVGQLASSLPPRFPAVEGRLARIKQRLMHGHNRFWARAAHVYWFLIELCLFALSGYHTSQLVLILDGIHFGDAGN</sequence>
<evidence type="ECO:0000313" key="3">
    <source>
        <dbReference type="Proteomes" id="UP001285441"/>
    </source>
</evidence>
<keyword evidence="3" id="KW-1185">Reference proteome</keyword>
<evidence type="ECO:0000313" key="2">
    <source>
        <dbReference type="EMBL" id="KAK3366541.1"/>
    </source>
</evidence>
<reference evidence="2" key="2">
    <citation type="submission" date="2023-06" db="EMBL/GenBank/DDBJ databases">
        <authorList>
            <consortium name="Lawrence Berkeley National Laboratory"/>
            <person name="Haridas S."/>
            <person name="Hensen N."/>
            <person name="Bonometti L."/>
            <person name="Westerberg I."/>
            <person name="Brannstrom I.O."/>
            <person name="Guillou S."/>
            <person name="Cros-Aarteil S."/>
            <person name="Calhoun S."/>
            <person name="Kuo A."/>
            <person name="Mondo S."/>
            <person name="Pangilinan J."/>
            <person name="Riley R."/>
            <person name="LaButti K."/>
            <person name="Andreopoulos B."/>
            <person name="Lipzen A."/>
            <person name="Chen C."/>
            <person name="Yanf M."/>
            <person name="Daum C."/>
            <person name="Ng V."/>
            <person name="Clum A."/>
            <person name="Steindorff A."/>
            <person name="Ohm R."/>
            <person name="Martin F."/>
            <person name="Silar P."/>
            <person name="Natvig D."/>
            <person name="Lalanne C."/>
            <person name="Gautier V."/>
            <person name="Ament-velasquez S.L."/>
            <person name="Kruys A."/>
            <person name="Hutchinson M.I."/>
            <person name="Powell A.J."/>
            <person name="Barry K."/>
            <person name="Miller A.N."/>
            <person name="Grigoriev I.V."/>
            <person name="Debuchy R."/>
            <person name="Gladieux P."/>
            <person name="Thoren M.H."/>
            <person name="Johannesson H."/>
        </authorList>
    </citation>
    <scope>NUCLEOTIDE SEQUENCE</scope>
    <source>
        <strain evidence="2">CBS 232.78</strain>
    </source>
</reference>
<reference evidence="2" key="1">
    <citation type="journal article" date="2023" name="Mol. Phylogenet. Evol.">
        <title>Genome-scale phylogeny and comparative genomics of the fungal order Sordariales.</title>
        <authorList>
            <person name="Hensen N."/>
            <person name="Bonometti L."/>
            <person name="Westerberg I."/>
            <person name="Brannstrom I.O."/>
            <person name="Guillou S."/>
            <person name="Cros-Aarteil S."/>
            <person name="Calhoun S."/>
            <person name="Haridas S."/>
            <person name="Kuo A."/>
            <person name="Mondo S."/>
            <person name="Pangilinan J."/>
            <person name="Riley R."/>
            <person name="LaButti K."/>
            <person name="Andreopoulos B."/>
            <person name="Lipzen A."/>
            <person name="Chen C."/>
            <person name="Yan M."/>
            <person name="Daum C."/>
            <person name="Ng V."/>
            <person name="Clum A."/>
            <person name="Steindorff A."/>
            <person name="Ohm R.A."/>
            <person name="Martin F."/>
            <person name="Silar P."/>
            <person name="Natvig D.O."/>
            <person name="Lalanne C."/>
            <person name="Gautier V."/>
            <person name="Ament-Velasquez S.L."/>
            <person name="Kruys A."/>
            <person name="Hutchinson M.I."/>
            <person name="Powell A.J."/>
            <person name="Barry K."/>
            <person name="Miller A.N."/>
            <person name="Grigoriev I.V."/>
            <person name="Debuchy R."/>
            <person name="Gladieux P."/>
            <person name="Hiltunen Thoren M."/>
            <person name="Johannesson H."/>
        </authorList>
    </citation>
    <scope>NUCLEOTIDE SEQUENCE</scope>
    <source>
        <strain evidence="2">CBS 232.78</strain>
    </source>
</reference>
<name>A0AAE0JZI7_9PEZI</name>
<proteinExistence type="predicted"/>
<protein>
    <submittedName>
        <fullName evidence="2">Uncharacterized protein</fullName>
    </submittedName>
</protein>
<feature type="transmembrane region" description="Helical" evidence="1">
    <location>
        <begin position="102"/>
        <end position="124"/>
    </location>
</feature>
<gene>
    <name evidence="2" type="ORF">B0H63DRAFT_515800</name>
</gene>
<organism evidence="2 3">
    <name type="scientific">Podospora didyma</name>
    <dbReference type="NCBI Taxonomy" id="330526"/>
    <lineage>
        <taxon>Eukaryota</taxon>
        <taxon>Fungi</taxon>
        <taxon>Dikarya</taxon>
        <taxon>Ascomycota</taxon>
        <taxon>Pezizomycotina</taxon>
        <taxon>Sordariomycetes</taxon>
        <taxon>Sordariomycetidae</taxon>
        <taxon>Sordariales</taxon>
        <taxon>Podosporaceae</taxon>
        <taxon>Podospora</taxon>
    </lineage>
</organism>
<accession>A0AAE0JZI7</accession>
<keyword evidence="1" id="KW-0472">Membrane</keyword>